<dbReference type="PANTHER" id="PTHR31394">
    <property type="entry name" value="TRANSMEMBRANE PROTEIN 199"/>
    <property type="match status" value="1"/>
</dbReference>
<dbReference type="STRING" id="48269.A0A183N378"/>
<dbReference type="InterPro" id="IPR021013">
    <property type="entry name" value="ATPase_Vma12"/>
</dbReference>
<evidence type="ECO:0000256" key="1">
    <source>
        <dbReference type="ARBA" id="ARBA00004477"/>
    </source>
</evidence>
<organism evidence="6 7">
    <name type="scientific">Schistosoma margrebowiei</name>
    <dbReference type="NCBI Taxonomy" id="48269"/>
    <lineage>
        <taxon>Eukaryota</taxon>
        <taxon>Metazoa</taxon>
        <taxon>Spiralia</taxon>
        <taxon>Lophotrochozoa</taxon>
        <taxon>Platyhelminthes</taxon>
        <taxon>Trematoda</taxon>
        <taxon>Digenea</taxon>
        <taxon>Strigeidida</taxon>
        <taxon>Schistosomatoidea</taxon>
        <taxon>Schistosomatidae</taxon>
        <taxon>Schistosoma</taxon>
    </lineage>
</organism>
<sequence length="213" mass="24234">MGSRSINLDFLLTDELATYLSKVGGLDICSPELKNSISQVLEKRSVVPYSVLNDCYHLTKKLSSTGKDNIYLQFWRISLNTSVVLPAIKQTFKNQGLDAHFEELRNKYNNKCYEKITRDIGTPMVFSTTSKAQKTCFSELKCARKQFVMVLNFIVIVMSAFTFGYFLPNLMPSSYPISLFSRIVCGLLCAVIVMVADFYFLIRNFSLLEKVYG</sequence>
<reference evidence="6 7" key="1">
    <citation type="submission" date="2018-11" db="EMBL/GenBank/DDBJ databases">
        <authorList>
            <consortium name="Pathogen Informatics"/>
        </authorList>
    </citation>
    <scope>NUCLEOTIDE SEQUENCE [LARGE SCALE GENOMIC DNA]</scope>
    <source>
        <strain evidence="6 7">Zambia</strain>
    </source>
</reference>
<comment type="subcellular location">
    <subcellularLocation>
        <location evidence="1">Endoplasmic reticulum membrane</location>
        <topology evidence="1">Multi-pass membrane protein</topology>
    </subcellularLocation>
</comment>
<protein>
    <submittedName>
        <fullName evidence="6">Uncharacterized protein</fullName>
    </submittedName>
</protein>
<evidence type="ECO:0000256" key="2">
    <source>
        <dbReference type="ARBA" id="ARBA00022692"/>
    </source>
</evidence>
<evidence type="ECO:0000256" key="5">
    <source>
        <dbReference type="ARBA" id="ARBA00023136"/>
    </source>
</evidence>
<dbReference type="Proteomes" id="UP000277204">
    <property type="component" value="Unassembled WGS sequence"/>
</dbReference>
<accession>A0A183N378</accession>
<dbReference type="Pfam" id="PF11712">
    <property type="entry name" value="Vma12"/>
    <property type="match status" value="1"/>
</dbReference>
<dbReference type="EMBL" id="UZAI01019320">
    <property type="protein sequence ID" value="VDP44428.1"/>
    <property type="molecule type" value="Genomic_DNA"/>
</dbReference>
<gene>
    <name evidence="6" type="ORF">SMRZ_LOCUS22753</name>
</gene>
<keyword evidence="5" id="KW-0472">Membrane</keyword>
<keyword evidence="7" id="KW-1185">Reference proteome</keyword>
<dbReference type="GO" id="GO:0005789">
    <property type="term" value="C:endoplasmic reticulum membrane"/>
    <property type="evidence" value="ECO:0007669"/>
    <property type="project" value="UniProtKB-SubCell"/>
</dbReference>
<dbReference type="PANTHER" id="PTHR31394:SF1">
    <property type="entry name" value="TRANSMEMBRANE PROTEIN 199"/>
    <property type="match status" value="1"/>
</dbReference>
<keyword evidence="2" id="KW-0812">Transmembrane</keyword>
<name>A0A183N378_9TREM</name>
<dbReference type="GO" id="GO:0070072">
    <property type="term" value="P:vacuolar proton-transporting V-type ATPase complex assembly"/>
    <property type="evidence" value="ECO:0007669"/>
    <property type="project" value="InterPro"/>
</dbReference>
<evidence type="ECO:0000313" key="6">
    <source>
        <dbReference type="EMBL" id="VDP44428.1"/>
    </source>
</evidence>
<keyword evidence="4" id="KW-1133">Transmembrane helix</keyword>
<keyword evidence="3" id="KW-0256">Endoplasmic reticulum</keyword>
<evidence type="ECO:0000256" key="3">
    <source>
        <dbReference type="ARBA" id="ARBA00022824"/>
    </source>
</evidence>
<proteinExistence type="predicted"/>
<dbReference type="AlphaFoldDB" id="A0A183N378"/>
<evidence type="ECO:0000256" key="4">
    <source>
        <dbReference type="ARBA" id="ARBA00022989"/>
    </source>
</evidence>
<evidence type="ECO:0000313" key="7">
    <source>
        <dbReference type="Proteomes" id="UP000277204"/>
    </source>
</evidence>